<reference evidence="7 8" key="1">
    <citation type="submission" date="2021-03" db="EMBL/GenBank/DDBJ databases">
        <title>Enterococcal diversity collection.</title>
        <authorList>
            <person name="Gilmore M.S."/>
            <person name="Schwartzman J."/>
            <person name="Van Tyne D."/>
            <person name="Martin M."/>
            <person name="Earl A.M."/>
            <person name="Manson A.L."/>
            <person name="Straub T."/>
            <person name="Salamzade R."/>
            <person name="Saavedra J."/>
            <person name="Lebreton F."/>
            <person name="Prichula J."/>
            <person name="Schaufler K."/>
            <person name="Gaca A."/>
            <person name="Sgardioli B."/>
            <person name="Wagenaar J."/>
            <person name="Strong T."/>
        </authorList>
    </citation>
    <scope>NUCLEOTIDE SEQUENCE [LARGE SCALE GENOMIC DNA]</scope>
    <source>
        <strain evidence="7 8">MJM16</strain>
    </source>
</reference>
<accession>A0ABS3HBB4</accession>
<evidence type="ECO:0000313" key="8">
    <source>
        <dbReference type="Proteomes" id="UP000664495"/>
    </source>
</evidence>
<evidence type="ECO:0000256" key="3">
    <source>
        <dbReference type="ARBA" id="ARBA00022670"/>
    </source>
</evidence>
<dbReference type="NCBIfam" id="NF045542">
    <property type="entry name" value="Clp_rel_HeadMat"/>
    <property type="match status" value="1"/>
</dbReference>
<evidence type="ECO:0000256" key="6">
    <source>
        <dbReference type="RuleBase" id="RU003567"/>
    </source>
</evidence>
<keyword evidence="5" id="KW-0720">Serine protease</keyword>
<organism evidence="7 8">
    <name type="scientific">Candidatus Enterococcus murrayae</name>
    <dbReference type="NCBI Taxonomy" id="2815321"/>
    <lineage>
        <taxon>Bacteria</taxon>
        <taxon>Bacillati</taxon>
        <taxon>Bacillota</taxon>
        <taxon>Bacilli</taxon>
        <taxon>Lactobacillales</taxon>
        <taxon>Enterococcaceae</taxon>
        <taxon>Enterococcus</taxon>
    </lineage>
</organism>
<proteinExistence type="inferred from homology"/>
<dbReference type="SUPFAM" id="SSF52096">
    <property type="entry name" value="ClpP/crotonase"/>
    <property type="match status" value="1"/>
</dbReference>
<dbReference type="InterPro" id="IPR023562">
    <property type="entry name" value="ClpP/TepA"/>
</dbReference>
<name>A0ABS3HBB4_9ENTE</name>
<dbReference type="CDD" id="cd07016">
    <property type="entry name" value="S14_ClpP_1"/>
    <property type="match status" value="1"/>
</dbReference>
<dbReference type="PANTHER" id="PTHR10381">
    <property type="entry name" value="ATP-DEPENDENT CLP PROTEASE PROTEOLYTIC SUBUNIT"/>
    <property type="match status" value="1"/>
</dbReference>
<evidence type="ECO:0000256" key="1">
    <source>
        <dbReference type="ARBA" id="ARBA00007039"/>
    </source>
</evidence>
<keyword evidence="2" id="KW-0963">Cytoplasm</keyword>
<keyword evidence="4" id="KW-0378">Hydrolase</keyword>
<sequence>MKTILAVKNENTDKPSIHIQGFIGSSWFFEGNTDKGIKNILDSLGDKEEIDVVINSNGGDVFQGIAIGNLLKANKAKINIIINGLAASAASIIAMAGDSIKIFPNAQLMIHRASTWAEGNVDVFRQTADQLESIDKSVKASYKNRFNGSDEELDELLIAEKFMDAESALNYGLVDEIIDEIQVDPLEDGDDEEDIDAVLNQVSEEREKKMAAFTAAIEKAFG</sequence>
<dbReference type="Gene3D" id="3.90.226.10">
    <property type="entry name" value="2-enoyl-CoA Hydratase, Chain A, domain 1"/>
    <property type="match status" value="1"/>
</dbReference>
<evidence type="ECO:0000256" key="2">
    <source>
        <dbReference type="ARBA" id="ARBA00022490"/>
    </source>
</evidence>
<dbReference type="PANTHER" id="PTHR10381:SF70">
    <property type="entry name" value="ATP-DEPENDENT CLP PROTEASE PROTEOLYTIC SUBUNIT"/>
    <property type="match status" value="1"/>
</dbReference>
<dbReference type="Proteomes" id="UP000664495">
    <property type="component" value="Unassembled WGS sequence"/>
</dbReference>
<dbReference type="Pfam" id="PF00574">
    <property type="entry name" value="CLP_protease"/>
    <property type="match status" value="1"/>
</dbReference>
<evidence type="ECO:0000256" key="4">
    <source>
        <dbReference type="ARBA" id="ARBA00022801"/>
    </source>
</evidence>
<comment type="similarity">
    <text evidence="1 6">Belongs to the peptidase S14 family.</text>
</comment>
<dbReference type="RefSeq" id="WP_207106675.1">
    <property type="nucleotide sequence ID" value="NZ_JAFLVR010000001.1"/>
</dbReference>
<dbReference type="InterPro" id="IPR029045">
    <property type="entry name" value="ClpP/crotonase-like_dom_sf"/>
</dbReference>
<comment type="caution">
    <text evidence="7">The sequence shown here is derived from an EMBL/GenBank/DDBJ whole genome shotgun (WGS) entry which is preliminary data.</text>
</comment>
<keyword evidence="8" id="KW-1185">Reference proteome</keyword>
<dbReference type="PRINTS" id="PR00127">
    <property type="entry name" value="CLPPROTEASEP"/>
</dbReference>
<protein>
    <recommendedName>
        <fullName evidence="6">ATP-dependent Clp protease proteolytic subunit</fullName>
    </recommendedName>
</protein>
<gene>
    <name evidence="7" type="ORF">JZO85_00675</name>
</gene>
<dbReference type="GO" id="GO:0006508">
    <property type="term" value="P:proteolysis"/>
    <property type="evidence" value="ECO:0007669"/>
    <property type="project" value="UniProtKB-KW"/>
</dbReference>
<evidence type="ECO:0000256" key="5">
    <source>
        <dbReference type="ARBA" id="ARBA00022825"/>
    </source>
</evidence>
<dbReference type="GO" id="GO:0008233">
    <property type="term" value="F:peptidase activity"/>
    <property type="evidence" value="ECO:0007669"/>
    <property type="project" value="UniProtKB-KW"/>
</dbReference>
<dbReference type="InterPro" id="IPR001907">
    <property type="entry name" value="ClpP"/>
</dbReference>
<evidence type="ECO:0000313" key="7">
    <source>
        <dbReference type="EMBL" id="MBO0450761.1"/>
    </source>
</evidence>
<dbReference type="EMBL" id="JAFLVR010000001">
    <property type="protein sequence ID" value="MBO0450761.1"/>
    <property type="molecule type" value="Genomic_DNA"/>
</dbReference>
<keyword evidence="3 7" id="KW-0645">Protease</keyword>